<evidence type="ECO:0000259" key="4">
    <source>
        <dbReference type="PROSITE" id="PS50883"/>
    </source>
</evidence>
<dbReference type="Gene3D" id="3.30.70.270">
    <property type="match status" value="1"/>
</dbReference>
<dbReference type="InterPro" id="IPR001633">
    <property type="entry name" value="EAL_dom"/>
</dbReference>
<proteinExistence type="predicted"/>
<keyword evidence="7" id="KW-1185">Reference proteome</keyword>
<dbReference type="PROSITE" id="PS50883">
    <property type="entry name" value="EAL"/>
    <property type="match status" value="1"/>
</dbReference>
<dbReference type="PANTHER" id="PTHR44757">
    <property type="entry name" value="DIGUANYLATE CYCLASE DGCP"/>
    <property type="match status" value="1"/>
</dbReference>
<feature type="transmembrane region" description="Helical" evidence="1">
    <location>
        <begin position="44"/>
        <end position="62"/>
    </location>
</feature>
<dbReference type="PANTHER" id="PTHR44757:SF2">
    <property type="entry name" value="BIOFILM ARCHITECTURE MAINTENANCE PROTEIN MBAA"/>
    <property type="match status" value="1"/>
</dbReference>
<dbReference type="Proteomes" id="UP000669060">
    <property type="component" value="Unassembled WGS sequence"/>
</dbReference>
<dbReference type="InterPro" id="IPR052155">
    <property type="entry name" value="Biofilm_reg_signaling"/>
</dbReference>
<sequence length="642" mass="72146">MSNLLNARRLSSLYVLCASLWILLSDLWLGRSENTTWQVVQAEMYKGMVFVGLTGLLLYLVLRLHERQQSRQHRALLKGQERLSQAAIVFESTQEGVLVTDPLLRITYINPAVSRITGYTEAEMFGQTPRLLQSGRHDAQFYRSMWCSLAEQQHWSGEIWNRRKDGTLYAQWQCIRAIHDRQGEVSHYVAVFSDLSAIKRSESELLHQSLHDALSGLPNRLLFIDRITHALARSRTDQVSGAVMLLDLDHFQHINDSLGHSVGDQLLQQVAQRLRNTFAENITVARMGGDEFALLCEHCPKAEQAIAIAEQIRKLMAAPFHINGHDYSMSTSIGITLYPGDARTAENLLSNADSALFNAKSKGRATYAFYSQELTERSSRLLELARSLRQSLANNEFRVHYQPIHDMQDGQLVGAEALVRWQHPKRGLVPPGEFIPLAEQSGMIASIDLWVLEQACNQLQAWPGLRYISTNISSRLFCEDDFDIRVARILGRTAVDPRRVELEITESTVMHDPVAAQDMMVRLRALGVQLSIDDFGTGQSSLTRLKHFPVHKLKLDQSFVRGLPHDSADMAIARSIITLGHSMGITVLAEGIEQAAHRDTLRALGCDLGQGYFLGRPQPPEKWTEAPVDMAPRRLSACSGTK</sequence>
<evidence type="ECO:0000259" key="3">
    <source>
        <dbReference type="PROSITE" id="PS50113"/>
    </source>
</evidence>
<accession>A0ABS3TT70</accession>
<dbReference type="PROSITE" id="PS50112">
    <property type="entry name" value="PAS"/>
    <property type="match status" value="1"/>
</dbReference>
<dbReference type="InterPro" id="IPR035965">
    <property type="entry name" value="PAS-like_dom_sf"/>
</dbReference>
<dbReference type="PROSITE" id="PS50887">
    <property type="entry name" value="GGDEF"/>
    <property type="match status" value="1"/>
</dbReference>
<reference evidence="6 7" key="1">
    <citation type="submission" date="2020-12" db="EMBL/GenBank/DDBJ databases">
        <title>Pseudomonas schmalbachii sp. nov. isolated from millipede gut.</title>
        <authorList>
            <person name="Shelomi M."/>
        </authorList>
    </citation>
    <scope>NUCLEOTIDE SEQUENCE [LARGE SCALE GENOMIC DNA]</scope>
    <source>
        <strain evidence="6 7">Milli4</strain>
    </source>
</reference>
<dbReference type="InterPro" id="IPR029787">
    <property type="entry name" value="Nucleotide_cyclase"/>
</dbReference>
<dbReference type="InterPro" id="IPR000160">
    <property type="entry name" value="GGDEF_dom"/>
</dbReference>
<keyword evidence="1" id="KW-0812">Transmembrane</keyword>
<dbReference type="SMART" id="SM00267">
    <property type="entry name" value="GGDEF"/>
    <property type="match status" value="1"/>
</dbReference>
<keyword evidence="1" id="KW-1133">Transmembrane helix</keyword>
<dbReference type="InterPro" id="IPR000014">
    <property type="entry name" value="PAS"/>
</dbReference>
<name>A0ABS3TT70_9PSED</name>
<keyword evidence="1" id="KW-0472">Membrane</keyword>
<dbReference type="SMART" id="SM00091">
    <property type="entry name" value="PAS"/>
    <property type="match status" value="1"/>
</dbReference>
<protein>
    <submittedName>
        <fullName evidence="6">EAL domain-containing protein</fullName>
    </submittedName>
</protein>
<organism evidence="6 7">
    <name type="scientific">Pseudomonas schmalbachii</name>
    <dbReference type="NCBI Taxonomy" id="2816993"/>
    <lineage>
        <taxon>Bacteria</taxon>
        <taxon>Pseudomonadati</taxon>
        <taxon>Pseudomonadota</taxon>
        <taxon>Gammaproteobacteria</taxon>
        <taxon>Pseudomonadales</taxon>
        <taxon>Pseudomonadaceae</taxon>
        <taxon>Pseudomonas</taxon>
    </lineage>
</organism>
<dbReference type="NCBIfam" id="TIGR00229">
    <property type="entry name" value="sensory_box"/>
    <property type="match status" value="1"/>
</dbReference>
<dbReference type="SMART" id="SM00052">
    <property type="entry name" value="EAL"/>
    <property type="match status" value="1"/>
</dbReference>
<comment type="caution">
    <text evidence="6">The sequence shown here is derived from an EMBL/GenBank/DDBJ whole genome shotgun (WGS) entry which is preliminary data.</text>
</comment>
<dbReference type="SUPFAM" id="SSF55785">
    <property type="entry name" value="PYP-like sensor domain (PAS domain)"/>
    <property type="match status" value="1"/>
</dbReference>
<dbReference type="Pfam" id="PF00563">
    <property type="entry name" value="EAL"/>
    <property type="match status" value="1"/>
</dbReference>
<dbReference type="CDD" id="cd01949">
    <property type="entry name" value="GGDEF"/>
    <property type="match status" value="1"/>
</dbReference>
<evidence type="ECO:0000313" key="6">
    <source>
        <dbReference type="EMBL" id="MBO3276865.1"/>
    </source>
</evidence>
<feature type="domain" description="PAS" evidence="2">
    <location>
        <begin position="82"/>
        <end position="128"/>
    </location>
</feature>
<dbReference type="SUPFAM" id="SSF141868">
    <property type="entry name" value="EAL domain-like"/>
    <property type="match status" value="1"/>
</dbReference>
<evidence type="ECO:0000256" key="1">
    <source>
        <dbReference type="SAM" id="Phobius"/>
    </source>
</evidence>
<dbReference type="Gene3D" id="3.30.450.20">
    <property type="entry name" value="PAS domain"/>
    <property type="match status" value="1"/>
</dbReference>
<dbReference type="Gene3D" id="3.20.20.450">
    <property type="entry name" value="EAL domain"/>
    <property type="match status" value="1"/>
</dbReference>
<feature type="transmembrane region" description="Helical" evidence="1">
    <location>
        <begin position="12"/>
        <end position="29"/>
    </location>
</feature>
<dbReference type="CDD" id="cd00130">
    <property type="entry name" value="PAS"/>
    <property type="match status" value="1"/>
</dbReference>
<feature type="domain" description="EAL" evidence="4">
    <location>
        <begin position="381"/>
        <end position="631"/>
    </location>
</feature>
<feature type="domain" description="GGDEF" evidence="5">
    <location>
        <begin position="239"/>
        <end position="372"/>
    </location>
</feature>
<dbReference type="SUPFAM" id="SSF55073">
    <property type="entry name" value="Nucleotide cyclase"/>
    <property type="match status" value="1"/>
</dbReference>
<dbReference type="CDD" id="cd01948">
    <property type="entry name" value="EAL"/>
    <property type="match status" value="1"/>
</dbReference>
<dbReference type="PROSITE" id="PS50113">
    <property type="entry name" value="PAC"/>
    <property type="match status" value="1"/>
</dbReference>
<dbReference type="Pfam" id="PF00990">
    <property type="entry name" value="GGDEF"/>
    <property type="match status" value="1"/>
</dbReference>
<dbReference type="Pfam" id="PF13426">
    <property type="entry name" value="PAS_9"/>
    <property type="match status" value="1"/>
</dbReference>
<dbReference type="InterPro" id="IPR043128">
    <property type="entry name" value="Rev_trsase/Diguanyl_cyclase"/>
</dbReference>
<evidence type="ECO:0000259" key="2">
    <source>
        <dbReference type="PROSITE" id="PS50112"/>
    </source>
</evidence>
<evidence type="ECO:0000313" key="7">
    <source>
        <dbReference type="Proteomes" id="UP000669060"/>
    </source>
</evidence>
<dbReference type="InterPro" id="IPR000700">
    <property type="entry name" value="PAS-assoc_C"/>
</dbReference>
<dbReference type="EMBL" id="JAELYA010000006">
    <property type="protein sequence ID" value="MBO3276865.1"/>
    <property type="molecule type" value="Genomic_DNA"/>
</dbReference>
<dbReference type="InterPro" id="IPR035919">
    <property type="entry name" value="EAL_sf"/>
</dbReference>
<dbReference type="RefSeq" id="WP_208315046.1">
    <property type="nucleotide sequence ID" value="NZ_JAELYA010000006.1"/>
</dbReference>
<gene>
    <name evidence="6" type="ORF">JFY56_16695</name>
</gene>
<feature type="domain" description="PAC" evidence="3">
    <location>
        <begin position="155"/>
        <end position="207"/>
    </location>
</feature>
<dbReference type="NCBIfam" id="TIGR00254">
    <property type="entry name" value="GGDEF"/>
    <property type="match status" value="1"/>
</dbReference>
<evidence type="ECO:0000259" key="5">
    <source>
        <dbReference type="PROSITE" id="PS50887"/>
    </source>
</evidence>